<proteinExistence type="predicted"/>
<keyword evidence="2" id="KW-1185">Reference proteome</keyword>
<gene>
    <name evidence="1" type="ORF">rsdtw13_31350</name>
</gene>
<evidence type="ECO:0000313" key="1">
    <source>
        <dbReference type="EMBL" id="GKX67877.1"/>
    </source>
</evidence>
<reference evidence="1" key="1">
    <citation type="journal article" date="2025" name="Int. J. Syst. Evol. Microbiol.">
        <title>Inconstantimicrobium mannanitabidum sp. nov., a novel member of the family Clostridiaceae isolated from anoxic soil under the treatment of reductive soil disinfestation.</title>
        <authorList>
            <person name="Ueki A."/>
            <person name="Tonouchi A."/>
            <person name="Honma S."/>
            <person name="Kaku N."/>
            <person name="Ueki K."/>
        </authorList>
    </citation>
    <scope>NUCLEOTIDE SEQUENCE</scope>
    <source>
        <strain evidence="1">TW13</strain>
    </source>
</reference>
<dbReference type="Proteomes" id="UP001058074">
    <property type="component" value="Unassembled WGS sequence"/>
</dbReference>
<comment type="caution">
    <text evidence="1">The sequence shown here is derived from an EMBL/GenBank/DDBJ whole genome shotgun (WGS) entry which is preliminary data.</text>
</comment>
<evidence type="ECO:0000313" key="2">
    <source>
        <dbReference type="Proteomes" id="UP001058074"/>
    </source>
</evidence>
<sequence>MSKNSKHSSVSLATKKNKQGRSQSSTNVEAFEQQKPKLSDGPNKLEQD</sequence>
<dbReference type="EMBL" id="BROD01000001">
    <property type="protein sequence ID" value="GKX67877.1"/>
    <property type="molecule type" value="Genomic_DNA"/>
</dbReference>
<organism evidence="1 2">
    <name type="scientific">Inconstantimicrobium mannanitabidum</name>
    <dbReference type="NCBI Taxonomy" id="1604901"/>
    <lineage>
        <taxon>Bacteria</taxon>
        <taxon>Bacillati</taxon>
        <taxon>Bacillota</taxon>
        <taxon>Clostridia</taxon>
        <taxon>Eubacteriales</taxon>
        <taxon>Clostridiaceae</taxon>
        <taxon>Inconstantimicrobium</taxon>
    </lineage>
</organism>
<name>A0ACB5RFL1_9CLOT</name>
<accession>A0ACB5RFL1</accession>
<protein>
    <submittedName>
        <fullName evidence="1">Uncharacterized protein</fullName>
    </submittedName>
</protein>